<feature type="compositionally biased region" description="Basic residues" evidence="1">
    <location>
        <begin position="1"/>
        <end position="11"/>
    </location>
</feature>
<sequence length="481" mass="55027">MGASRNVRRRNSNTATPRGDDWIYSRREPPNNRYGSRSLAHRSNSYSDARQQNTTIVPSSSFNFKPPSSTFEFRKPALPKSSKNYGVPSSRGFALSHEPSFKPSSTILPSRYSGRGYNHEDTRSLPTQIFDGKPSFPNHPRQGPSKDIELQQIDARIKPGAIVHGGLWQHWNRPMPKPDPTGDYKSAKGFQISQHGNVGYFENRFGIVTGILYDKTGDPKAIVCHSYTFNQKGNAKFEHNVRVNFVRLMAPRQDWDPYLLPDCPLTQTLWVDSTECNFQPATGAGICMMGVAIPIKMLRFKGIITADSLALFQKQRQAYLKLATLSMERREKVELEEMNWMRPWMNRDIDCFVKDDNLEGNKHPLWRQKLIRETETQLKDLTDMYQKTLLALLDLRKNVEMSEKSYLNKTRVKASPQFKVPKSPATAGVKRQACPSDDDREHPSKKQKQPNQSTQMPPHEPKTIIAEKEDEEMEEGEIKEV</sequence>
<name>A0A2T2PD02_CORCC</name>
<keyword evidence="3" id="KW-1185">Reference proteome</keyword>
<evidence type="ECO:0000313" key="3">
    <source>
        <dbReference type="Proteomes" id="UP000240883"/>
    </source>
</evidence>
<accession>A0A2T2PD02</accession>
<gene>
    <name evidence="2" type="ORF">BS50DRAFT_582215</name>
</gene>
<dbReference type="EMBL" id="KZ678128">
    <property type="protein sequence ID" value="PSN75541.1"/>
    <property type="molecule type" value="Genomic_DNA"/>
</dbReference>
<feature type="region of interest" description="Disordered" evidence="1">
    <location>
        <begin position="1"/>
        <end position="112"/>
    </location>
</feature>
<dbReference type="AlphaFoldDB" id="A0A2T2PD02"/>
<feature type="region of interest" description="Disordered" evidence="1">
    <location>
        <begin position="415"/>
        <end position="481"/>
    </location>
</feature>
<organism evidence="2 3">
    <name type="scientific">Corynespora cassiicola Philippines</name>
    <dbReference type="NCBI Taxonomy" id="1448308"/>
    <lineage>
        <taxon>Eukaryota</taxon>
        <taxon>Fungi</taxon>
        <taxon>Dikarya</taxon>
        <taxon>Ascomycota</taxon>
        <taxon>Pezizomycotina</taxon>
        <taxon>Dothideomycetes</taxon>
        <taxon>Pleosporomycetidae</taxon>
        <taxon>Pleosporales</taxon>
        <taxon>Corynesporascaceae</taxon>
        <taxon>Corynespora</taxon>
    </lineage>
</organism>
<evidence type="ECO:0000313" key="2">
    <source>
        <dbReference type="EMBL" id="PSN75541.1"/>
    </source>
</evidence>
<feature type="compositionally biased region" description="Low complexity" evidence="1">
    <location>
        <begin position="58"/>
        <end position="71"/>
    </location>
</feature>
<protein>
    <submittedName>
        <fullName evidence="2">Uncharacterized protein</fullName>
    </submittedName>
</protein>
<feature type="compositionally biased region" description="Polar residues" evidence="1">
    <location>
        <begin position="41"/>
        <end position="57"/>
    </location>
</feature>
<feature type="compositionally biased region" description="Basic and acidic residues" evidence="1">
    <location>
        <begin position="18"/>
        <end position="30"/>
    </location>
</feature>
<proteinExistence type="predicted"/>
<reference evidence="2 3" key="1">
    <citation type="journal article" date="2018" name="Front. Microbiol.">
        <title>Genome-Wide Analysis of Corynespora cassiicola Leaf Fall Disease Putative Effectors.</title>
        <authorList>
            <person name="Lopez D."/>
            <person name="Ribeiro S."/>
            <person name="Label P."/>
            <person name="Fumanal B."/>
            <person name="Venisse J.S."/>
            <person name="Kohler A."/>
            <person name="de Oliveira R.R."/>
            <person name="Labutti K."/>
            <person name="Lipzen A."/>
            <person name="Lail K."/>
            <person name="Bauer D."/>
            <person name="Ohm R.A."/>
            <person name="Barry K.W."/>
            <person name="Spatafora J."/>
            <person name="Grigoriev I.V."/>
            <person name="Martin F.M."/>
            <person name="Pujade-Renaud V."/>
        </authorList>
    </citation>
    <scope>NUCLEOTIDE SEQUENCE [LARGE SCALE GENOMIC DNA]</scope>
    <source>
        <strain evidence="2 3">Philippines</strain>
    </source>
</reference>
<dbReference type="Proteomes" id="UP000240883">
    <property type="component" value="Unassembled WGS sequence"/>
</dbReference>
<evidence type="ECO:0000256" key="1">
    <source>
        <dbReference type="SAM" id="MobiDB-lite"/>
    </source>
</evidence>